<feature type="domain" description="Mandelate racemase/muconate lactonizing enzyme C-terminal" evidence="2">
    <location>
        <begin position="130"/>
        <end position="239"/>
    </location>
</feature>
<dbReference type="InterPro" id="IPR036849">
    <property type="entry name" value="Enolase-like_C_sf"/>
</dbReference>
<dbReference type="InterPro" id="IPR034593">
    <property type="entry name" value="DgoD-like"/>
</dbReference>
<dbReference type="InterPro" id="IPR029017">
    <property type="entry name" value="Enolase-like_N"/>
</dbReference>
<dbReference type="PANTHER" id="PTHR48080:SF2">
    <property type="entry name" value="D-GALACTONATE DEHYDRATASE"/>
    <property type="match status" value="1"/>
</dbReference>
<dbReference type="RefSeq" id="WP_354199649.1">
    <property type="nucleotide sequence ID" value="NZ_JBEPML010000028.1"/>
</dbReference>
<name>A0ABV2N7E3_9HYPH</name>
<dbReference type="Pfam" id="PF13378">
    <property type="entry name" value="MR_MLE_C"/>
    <property type="match status" value="1"/>
</dbReference>
<dbReference type="Pfam" id="PF02746">
    <property type="entry name" value="MR_MLE_N"/>
    <property type="match status" value="1"/>
</dbReference>
<dbReference type="EMBL" id="JBEPML010000028">
    <property type="protein sequence ID" value="MET3794738.1"/>
    <property type="molecule type" value="Genomic_DNA"/>
</dbReference>
<accession>A0ABV2N7E3</accession>
<sequence>MNSTTIARISLDTVQVMEKTRWLFLTVETADGETGHGEATEQKLEAAIYDRAQTLLASFVGRQAEPAAVRPPEPEDDIPTSALLSALSQALHDLHARRRGIKVAEAMGAVTISPIPLYANINRRTLERTPKAFAESARLALAAGFEAVKIAPFDEVTSEATATLSDARLIGPGLARIAAVREAIGPKRDLMVDCHWRFSPDGARAALAEVRPFDLYWFECPLPESDATLSDIRVLRTIANGFGIRLAGCEREMGVAGFARFIEAEAYDVVMPDIKYVGSMEEMLALARYLERSRVGFSPHNPSGPVSHAASLHLCAVAPGLTRLEMQFDETPLFWSLVGGALPRPRNGASALPVGSGLGLALDPAILAAHRRRSAVFEPGSRYP</sequence>
<dbReference type="Proteomes" id="UP001549076">
    <property type="component" value="Unassembled WGS sequence"/>
</dbReference>
<dbReference type="InterPro" id="IPR013342">
    <property type="entry name" value="Mandelate_racemase_C"/>
</dbReference>
<dbReference type="InterPro" id="IPR013341">
    <property type="entry name" value="Mandelate_racemase_N_dom"/>
</dbReference>
<evidence type="ECO:0000259" key="2">
    <source>
        <dbReference type="SMART" id="SM00922"/>
    </source>
</evidence>
<evidence type="ECO:0000313" key="4">
    <source>
        <dbReference type="Proteomes" id="UP001549076"/>
    </source>
</evidence>
<evidence type="ECO:0000313" key="3">
    <source>
        <dbReference type="EMBL" id="MET3794738.1"/>
    </source>
</evidence>
<dbReference type="SUPFAM" id="SSF54826">
    <property type="entry name" value="Enolase N-terminal domain-like"/>
    <property type="match status" value="1"/>
</dbReference>
<dbReference type="SMART" id="SM00922">
    <property type="entry name" value="MR_MLE"/>
    <property type="match status" value="1"/>
</dbReference>
<comment type="caution">
    <text evidence="3">The sequence shown here is derived from an EMBL/GenBank/DDBJ whole genome shotgun (WGS) entry which is preliminary data.</text>
</comment>
<reference evidence="3 4" key="1">
    <citation type="submission" date="2024-06" db="EMBL/GenBank/DDBJ databases">
        <title>Genomic Encyclopedia of Type Strains, Phase IV (KMG-IV): sequencing the most valuable type-strain genomes for metagenomic binning, comparative biology and taxonomic classification.</title>
        <authorList>
            <person name="Goeker M."/>
        </authorList>
    </citation>
    <scope>NUCLEOTIDE SEQUENCE [LARGE SCALE GENOMIC DNA]</scope>
    <source>
        <strain evidence="3 4">DSM 27865</strain>
    </source>
</reference>
<dbReference type="CDD" id="cd03316">
    <property type="entry name" value="MR_like"/>
    <property type="match status" value="1"/>
</dbReference>
<dbReference type="InterPro" id="IPR029065">
    <property type="entry name" value="Enolase_C-like"/>
</dbReference>
<dbReference type="SFLD" id="SFLDS00001">
    <property type="entry name" value="Enolase"/>
    <property type="match status" value="1"/>
</dbReference>
<dbReference type="Gene3D" id="3.20.20.120">
    <property type="entry name" value="Enolase-like C-terminal domain"/>
    <property type="match status" value="1"/>
</dbReference>
<dbReference type="Gene3D" id="3.30.390.10">
    <property type="entry name" value="Enolase-like, N-terminal domain"/>
    <property type="match status" value="1"/>
</dbReference>
<dbReference type="SUPFAM" id="SSF51604">
    <property type="entry name" value="Enolase C-terminal domain-like"/>
    <property type="match status" value="1"/>
</dbReference>
<keyword evidence="4" id="KW-1185">Reference proteome</keyword>
<dbReference type="GO" id="GO:0008869">
    <property type="term" value="F:galactonate dehydratase activity"/>
    <property type="evidence" value="ECO:0007669"/>
    <property type="project" value="UniProtKB-EC"/>
</dbReference>
<keyword evidence="1 3" id="KW-0456">Lyase</keyword>
<proteinExistence type="predicted"/>
<gene>
    <name evidence="3" type="ORF">ABID37_004978</name>
</gene>
<organism evidence="3 4">
    <name type="scientific">Aquamicrobium terrae</name>
    <dbReference type="NCBI Taxonomy" id="1324945"/>
    <lineage>
        <taxon>Bacteria</taxon>
        <taxon>Pseudomonadati</taxon>
        <taxon>Pseudomonadota</taxon>
        <taxon>Alphaproteobacteria</taxon>
        <taxon>Hyphomicrobiales</taxon>
        <taxon>Phyllobacteriaceae</taxon>
        <taxon>Aquamicrobium</taxon>
    </lineage>
</organism>
<dbReference type="PANTHER" id="PTHR48080">
    <property type="entry name" value="D-GALACTONATE DEHYDRATASE-RELATED"/>
    <property type="match status" value="1"/>
</dbReference>
<protein>
    <submittedName>
        <fullName evidence="3">Galactonate dehydratase</fullName>
        <ecNumber evidence="3">4.2.1.6</ecNumber>
    </submittedName>
</protein>
<evidence type="ECO:0000256" key="1">
    <source>
        <dbReference type="ARBA" id="ARBA00023239"/>
    </source>
</evidence>
<dbReference type="EC" id="4.2.1.6" evidence="3"/>